<dbReference type="InterPro" id="IPR001328">
    <property type="entry name" value="Pept_tRNA_hydro"/>
</dbReference>
<dbReference type="PANTHER" id="PTHR17224:SF1">
    <property type="entry name" value="PEPTIDYL-TRNA HYDROLASE"/>
    <property type="match status" value="1"/>
</dbReference>
<accession>A0A2N5T434</accession>
<organism evidence="4 5">
    <name type="scientific">Puccinia coronata f. sp. avenae</name>
    <dbReference type="NCBI Taxonomy" id="200324"/>
    <lineage>
        <taxon>Eukaryota</taxon>
        <taxon>Fungi</taxon>
        <taxon>Dikarya</taxon>
        <taxon>Basidiomycota</taxon>
        <taxon>Pucciniomycotina</taxon>
        <taxon>Pucciniomycetes</taxon>
        <taxon>Pucciniales</taxon>
        <taxon>Pucciniaceae</taxon>
        <taxon>Puccinia</taxon>
    </lineage>
</organism>
<proteinExistence type="predicted"/>
<keyword evidence="2" id="KW-0378">Hydrolase</keyword>
<comment type="caution">
    <text evidence="4">The sequence shown here is derived from an EMBL/GenBank/DDBJ whole genome shotgun (WGS) entry which is preliminary data.</text>
</comment>
<dbReference type="InterPro" id="IPR036416">
    <property type="entry name" value="Pept_tRNA_hydro_sf"/>
</dbReference>
<evidence type="ECO:0000256" key="3">
    <source>
        <dbReference type="ARBA" id="ARBA00022884"/>
    </source>
</evidence>
<evidence type="ECO:0000313" key="5">
    <source>
        <dbReference type="Proteomes" id="UP000235388"/>
    </source>
</evidence>
<dbReference type="SUPFAM" id="SSF53178">
    <property type="entry name" value="Peptidyl-tRNA hydrolase-like"/>
    <property type="match status" value="1"/>
</dbReference>
<dbReference type="GO" id="GO:0000049">
    <property type="term" value="F:tRNA binding"/>
    <property type="evidence" value="ECO:0007669"/>
    <property type="project" value="UniProtKB-KW"/>
</dbReference>
<dbReference type="Pfam" id="PF01195">
    <property type="entry name" value="Pept_tRNA_hydro"/>
    <property type="match status" value="1"/>
</dbReference>
<dbReference type="GO" id="GO:0004045">
    <property type="term" value="F:peptidyl-tRNA hydrolase activity"/>
    <property type="evidence" value="ECO:0007669"/>
    <property type="project" value="InterPro"/>
</dbReference>
<evidence type="ECO:0000256" key="2">
    <source>
        <dbReference type="ARBA" id="ARBA00022801"/>
    </source>
</evidence>
<dbReference type="EMBL" id="PGCJ01000800">
    <property type="protein sequence ID" value="PLW20253.1"/>
    <property type="molecule type" value="Genomic_DNA"/>
</dbReference>
<evidence type="ECO:0008006" key="6">
    <source>
        <dbReference type="Google" id="ProtNLM"/>
    </source>
</evidence>
<dbReference type="Gene3D" id="3.40.50.1470">
    <property type="entry name" value="Peptidyl-tRNA hydrolase"/>
    <property type="match status" value="1"/>
</dbReference>
<keyword evidence="5" id="KW-1185">Reference proteome</keyword>
<dbReference type="Proteomes" id="UP000235388">
    <property type="component" value="Unassembled WGS sequence"/>
</dbReference>
<keyword evidence="3" id="KW-0694">RNA-binding</keyword>
<evidence type="ECO:0000256" key="1">
    <source>
        <dbReference type="ARBA" id="ARBA00022555"/>
    </source>
</evidence>
<dbReference type="AlphaFoldDB" id="A0A2N5T434"/>
<dbReference type="OrthoDB" id="1711136at2759"/>
<keyword evidence="1" id="KW-0820">tRNA-binding</keyword>
<dbReference type="PANTHER" id="PTHR17224">
    <property type="entry name" value="PEPTIDYL-TRNA HYDROLASE"/>
    <property type="match status" value="1"/>
</dbReference>
<gene>
    <name evidence="4" type="ORF">PCANC_07456</name>
</gene>
<name>A0A2N5T434_9BASI</name>
<sequence length="262" mass="29334">MTLYTANALVVGLGNFTHPLTRHSISQLTLENIHTLLNQYHHQHRSLPSPPIAHRETVHRIQSDTQGNSDLSNHLKLSKPHAAWIAKHDLQLHYHANQPTSRGTTHLSLHLLKPRAQMNISGPVVHSYHAHISKASPGQQQTKLIIIHDELDLHPLTVKLKQPPQSSKHKGHNGLRSVFSSLKNYPSRNVYTIAVGIGRDPTNPSKDPRDVGAWVLSPLTRSEINACSWDTDRAPSFQQDQNQSGSVVFKVWKEILGILTQN</sequence>
<reference evidence="4 5" key="1">
    <citation type="submission" date="2017-11" db="EMBL/GenBank/DDBJ databases">
        <title>De novo assembly and phasing of dikaryotic genomes from two isolates of Puccinia coronata f. sp. avenae, the causal agent of oat crown rust.</title>
        <authorList>
            <person name="Miller M.E."/>
            <person name="Zhang Y."/>
            <person name="Omidvar V."/>
            <person name="Sperschneider J."/>
            <person name="Schwessinger B."/>
            <person name="Raley C."/>
            <person name="Palmer J.M."/>
            <person name="Garnica D."/>
            <person name="Upadhyaya N."/>
            <person name="Rathjen J."/>
            <person name="Taylor J.M."/>
            <person name="Park R.F."/>
            <person name="Dodds P.N."/>
            <person name="Hirsch C.D."/>
            <person name="Kianian S.F."/>
            <person name="Figueroa M."/>
        </authorList>
    </citation>
    <scope>NUCLEOTIDE SEQUENCE [LARGE SCALE GENOMIC DNA]</scope>
    <source>
        <strain evidence="4">12NC29</strain>
    </source>
</reference>
<dbReference type="STRING" id="200324.A0A2N5T434"/>
<protein>
    <recommendedName>
        <fullName evidence="6">Peptidyl-tRNA hydrolase</fullName>
    </recommendedName>
</protein>
<evidence type="ECO:0000313" key="4">
    <source>
        <dbReference type="EMBL" id="PLW20253.1"/>
    </source>
</evidence>